<organism evidence="3">
    <name type="scientific">Petromyces alliaceus</name>
    <name type="common">Aspergillus alliaceus</name>
    <dbReference type="NCBI Taxonomy" id="209559"/>
    <lineage>
        <taxon>Eukaryota</taxon>
        <taxon>Fungi</taxon>
        <taxon>Dikarya</taxon>
        <taxon>Ascomycota</taxon>
        <taxon>Pezizomycotina</taxon>
        <taxon>Eurotiomycetes</taxon>
        <taxon>Eurotiomycetidae</taxon>
        <taxon>Eurotiales</taxon>
        <taxon>Aspergillaceae</taxon>
        <taxon>Aspergillus</taxon>
        <taxon>Aspergillus subgen. Circumdati</taxon>
    </lineage>
</organism>
<keyword evidence="2" id="KW-0472">Membrane</keyword>
<protein>
    <submittedName>
        <fullName evidence="3">Uncharacterized protein</fullName>
    </submittedName>
</protein>
<dbReference type="OrthoDB" id="5215637at2759"/>
<evidence type="ECO:0000256" key="2">
    <source>
        <dbReference type="SAM" id="Phobius"/>
    </source>
</evidence>
<feature type="transmembrane region" description="Helical" evidence="2">
    <location>
        <begin position="135"/>
        <end position="158"/>
    </location>
</feature>
<name>A0A5N7CKW8_PETAA</name>
<dbReference type="EMBL" id="ML735221">
    <property type="protein sequence ID" value="KAE8394824.1"/>
    <property type="molecule type" value="Genomic_DNA"/>
</dbReference>
<gene>
    <name evidence="3" type="ORF">BDV23DRAFT_126270</name>
</gene>
<accession>A0A5N7CKW8</accession>
<keyword evidence="2" id="KW-0812">Transmembrane</keyword>
<feature type="compositionally biased region" description="Polar residues" evidence="1">
    <location>
        <begin position="103"/>
        <end position="121"/>
    </location>
</feature>
<evidence type="ECO:0000313" key="3">
    <source>
        <dbReference type="EMBL" id="KAE8394824.1"/>
    </source>
</evidence>
<keyword evidence="2" id="KW-1133">Transmembrane helix</keyword>
<sequence length="218" mass="22554">MSNGLCYMQGSRGMALSRGSCTDRSWGARCFAPCSKTNRNDGYPLVNVGYSGRSSKYCCGAVAYKDGEITCAAEGDPFSIDFGTAIPGVAGLANTTSTEGNATATATACEDSGSNAKSGSSAEEDAEKTTVKYDVAIGAGVGVPLGVVALASIAWALYERRQRRVAERVGMAVSGKDEGGEYMNMGVMGAQQAPVELVDSRRVVLSELDGGNGKVEVR</sequence>
<evidence type="ECO:0000256" key="1">
    <source>
        <dbReference type="SAM" id="MobiDB-lite"/>
    </source>
</evidence>
<proteinExistence type="predicted"/>
<reference evidence="3" key="1">
    <citation type="submission" date="2019-04" db="EMBL/GenBank/DDBJ databases">
        <title>Friends and foes A comparative genomics studyof 23 Aspergillus species from section Flavi.</title>
        <authorList>
            <consortium name="DOE Joint Genome Institute"/>
            <person name="Kjaerbolling I."/>
            <person name="Vesth T."/>
            <person name="Frisvad J.C."/>
            <person name="Nybo J.L."/>
            <person name="Theobald S."/>
            <person name="Kildgaard S."/>
            <person name="Isbrandt T."/>
            <person name="Kuo A."/>
            <person name="Sato A."/>
            <person name="Lyhne E.K."/>
            <person name="Kogle M.E."/>
            <person name="Wiebenga A."/>
            <person name="Kun R.S."/>
            <person name="Lubbers R.J."/>
            <person name="Makela M.R."/>
            <person name="Barry K."/>
            <person name="Chovatia M."/>
            <person name="Clum A."/>
            <person name="Daum C."/>
            <person name="Haridas S."/>
            <person name="He G."/>
            <person name="LaButti K."/>
            <person name="Lipzen A."/>
            <person name="Mondo S."/>
            <person name="Riley R."/>
            <person name="Salamov A."/>
            <person name="Simmons B.A."/>
            <person name="Magnuson J.K."/>
            <person name="Henrissat B."/>
            <person name="Mortensen U.H."/>
            <person name="Larsen T.O."/>
            <person name="Devries R.P."/>
            <person name="Grigoriev I.V."/>
            <person name="Machida M."/>
            <person name="Baker S.E."/>
            <person name="Andersen M.R."/>
        </authorList>
    </citation>
    <scope>NUCLEOTIDE SEQUENCE [LARGE SCALE GENOMIC DNA]</scope>
    <source>
        <strain evidence="3">IBT 14317</strain>
    </source>
</reference>
<dbReference type="Proteomes" id="UP000326877">
    <property type="component" value="Unassembled WGS sequence"/>
</dbReference>
<dbReference type="AlphaFoldDB" id="A0A5N7CKW8"/>
<feature type="region of interest" description="Disordered" evidence="1">
    <location>
        <begin position="103"/>
        <end position="125"/>
    </location>
</feature>